<dbReference type="GO" id="GO:0005886">
    <property type="term" value="C:plasma membrane"/>
    <property type="evidence" value="ECO:0007669"/>
    <property type="project" value="UniProtKB-SubCell"/>
</dbReference>
<dbReference type="InterPro" id="IPR023090">
    <property type="entry name" value="UPF0702_alpha/beta_dom_sf"/>
</dbReference>
<keyword evidence="11" id="KW-1185">Reference proteome</keyword>
<sequence>MFSFSWPSIGRVVLIGILAYISLIVLLRITGKRTLTKLNAFDLVVTVAIGSTLATILLNQKVSIFQGVTALATLVFLQFIFAWSSIRSAFINRLIKAEPKLLFYQGRFFEQEMEKERIQRIEVFQAVRNQGLASMDMVEAVILETDGSMSILKKTRNDSHDTLENVKGFDSPS</sequence>
<reference evidence="11" key="1">
    <citation type="submission" date="2016-10" db="EMBL/GenBank/DDBJ databases">
        <authorList>
            <person name="Varghese N."/>
            <person name="Submissions S."/>
        </authorList>
    </citation>
    <scope>NUCLEOTIDE SEQUENCE [LARGE SCALE GENOMIC DNA]</scope>
    <source>
        <strain evidence="11">CGMCC 1.6199</strain>
    </source>
</reference>
<keyword evidence="6 7" id="KW-0472">Membrane</keyword>
<evidence type="ECO:0000256" key="2">
    <source>
        <dbReference type="ARBA" id="ARBA00006448"/>
    </source>
</evidence>
<evidence type="ECO:0008006" key="12">
    <source>
        <dbReference type="Google" id="ProtNLM"/>
    </source>
</evidence>
<comment type="subcellular location">
    <subcellularLocation>
        <location evidence="1">Cell membrane</location>
        <topology evidence="1">Multi-pass membrane protein</topology>
    </subcellularLocation>
</comment>
<dbReference type="AlphaFoldDB" id="A0A1G9VVX1"/>
<dbReference type="PANTHER" id="PTHR34582">
    <property type="entry name" value="UPF0702 TRANSMEMBRANE PROTEIN YCAP"/>
    <property type="match status" value="1"/>
</dbReference>
<evidence type="ECO:0000256" key="7">
    <source>
        <dbReference type="SAM" id="Phobius"/>
    </source>
</evidence>
<dbReference type="Gene3D" id="3.30.240.20">
    <property type="entry name" value="bsu07140 like domains"/>
    <property type="match status" value="1"/>
</dbReference>
<dbReference type="Pfam" id="PF04239">
    <property type="entry name" value="DUF421"/>
    <property type="match status" value="1"/>
</dbReference>
<evidence type="ECO:0000259" key="9">
    <source>
        <dbReference type="Pfam" id="PF20730"/>
    </source>
</evidence>
<protein>
    <recommendedName>
        <fullName evidence="12">DUF421 domain-containing protein</fullName>
    </recommendedName>
</protein>
<dbReference type="Proteomes" id="UP000182347">
    <property type="component" value="Unassembled WGS sequence"/>
</dbReference>
<feature type="domain" description="YetF C-terminal" evidence="8">
    <location>
        <begin position="87"/>
        <end position="156"/>
    </location>
</feature>
<keyword evidence="3" id="KW-1003">Cell membrane</keyword>
<proteinExistence type="inferred from homology"/>
<feature type="domain" description="YetF-like N-terminal transmembrane" evidence="9">
    <location>
        <begin position="17"/>
        <end position="82"/>
    </location>
</feature>
<feature type="transmembrane region" description="Helical" evidence="7">
    <location>
        <begin position="6"/>
        <end position="27"/>
    </location>
</feature>
<evidence type="ECO:0000256" key="6">
    <source>
        <dbReference type="ARBA" id="ARBA00023136"/>
    </source>
</evidence>
<evidence type="ECO:0000313" key="11">
    <source>
        <dbReference type="Proteomes" id="UP000182347"/>
    </source>
</evidence>
<gene>
    <name evidence="10" type="ORF">SAMN05216244_3328</name>
</gene>
<evidence type="ECO:0000256" key="1">
    <source>
        <dbReference type="ARBA" id="ARBA00004651"/>
    </source>
</evidence>
<evidence type="ECO:0000256" key="5">
    <source>
        <dbReference type="ARBA" id="ARBA00022989"/>
    </source>
</evidence>
<feature type="transmembrane region" description="Helical" evidence="7">
    <location>
        <begin position="64"/>
        <end position="86"/>
    </location>
</feature>
<evidence type="ECO:0000256" key="4">
    <source>
        <dbReference type="ARBA" id="ARBA00022692"/>
    </source>
</evidence>
<accession>A0A1G9VVX1</accession>
<dbReference type="Pfam" id="PF20730">
    <property type="entry name" value="YetF_N"/>
    <property type="match status" value="1"/>
</dbReference>
<feature type="transmembrane region" description="Helical" evidence="7">
    <location>
        <begin position="39"/>
        <end position="58"/>
    </location>
</feature>
<keyword evidence="5 7" id="KW-1133">Transmembrane helix</keyword>
<organism evidence="10 11">
    <name type="scientific">Sediminibacillus halophilus</name>
    <dbReference type="NCBI Taxonomy" id="482461"/>
    <lineage>
        <taxon>Bacteria</taxon>
        <taxon>Bacillati</taxon>
        <taxon>Bacillota</taxon>
        <taxon>Bacilli</taxon>
        <taxon>Bacillales</taxon>
        <taxon>Bacillaceae</taxon>
        <taxon>Sediminibacillus</taxon>
    </lineage>
</organism>
<dbReference type="EMBL" id="FNHF01000005">
    <property type="protein sequence ID" value="SDM76136.1"/>
    <property type="molecule type" value="Genomic_DNA"/>
</dbReference>
<dbReference type="OrthoDB" id="9793799at2"/>
<dbReference type="RefSeq" id="WP_074600396.1">
    <property type="nucleotide sequence ID" value="NZ_FNHF01000005.1"/>
</dbReference>
<name>A0A1G9VVX1_9BACI</name>
<evidence type="ECO:0000259" key="8">
    <source>
        <dbReference type="Pfam" id="PF04239"/>
    </source>
</evidence>
<dbReference type="InterPro" id="IPR048454">
    <property type="entry name" value="YetF_N"/>
</dbReference>
<dbReference type="STRING" id="482461.SAMN05216244_3328"/>
<keyword evidence="4 7" id="KW-0812">Transmembrane</keyword>
<comment type="similarity">
    <text evidence="2">Belongs to the UPF0702 family.</text>
</comment>
<evidence type="ECO:0000313" key="10">
    <source>
        <dbReference type="EMBL" id="SDM76136.1"/>
    </source>
</evidence>
<evidence type="ECO:0000256" key="3">
    <source>
        <dbReference type="ARBA" id="ARBA00022475"/>
    </source>
</evidence>
<dbReference type="PANTHER" id="PTHR34582:SF6">
    <property type="entry name" value="UPF0702 TRANSMEMBRANE PROTEIN YCAP"/>
    <property type="match status" value="1"/>
</dbReference>
<dbReference type="InterPro" id="IPR007353">
    <property type="entry name" value="DUF421"/>
</dbReference>